<keyword evidence="2" id="KW-0716">Sensory transduction</keyword>
<dbReference type="EMBL" id="PKPP01007677">
    <property type="protein sequence ID" value="PWA52736.1"/>
    <property type="molecule type" value="Genomic_DNA"/>
</dbReference>
<dbReference type="Proteomes" id="UP000245207">
    <property type="component" value="Unassembled WGS sequence"/>
</dbReference>
<organism evidence="8 9">
    <name type="scientific">Artemisia annua</name>
    <name type="common">Sweet wormwood</name>
    <dbReference type="NCBI Taxonomy" id="35608"/>
    <lineage>
        <taxon>Eukaryota</taxon>
        <taxon>Viridiplantae</taxon>
        <taxon>Streptophyta</taxon>
        <taxon>Embryophyta</taxon>
        <taxon>Tracheophyta</taxon>
        <taxon>Spermatophyta</taxon>
        <taxon>Magnoliopsida</taxon>
        <taxon>eudicotyledons</taxon>
        <taxon>Gunneridae</taxon>
        <taxon>Pentapetalae</taxon>
        <taxon>asterids</taxon>
        <taxon>campanulids</taxon>
        <taxon>Asterales</taxon>
        <taxon>Asteraceae</taxon>
        <taxon>Asteroideae</taxon>
        <taxon>Anthemideae</taxon>
        <taxon>Artemisiinae</taxon>
        <taxon>Artemisia</taxon>
    </lineage>
</organism>
<evidence type="ECO:0000313" key="8">
    <source>
        <dbReference type="EMBL" id="PWA52736.1"/>
    </source>
</evidence>
<keyword evidence="9" id="KW-1185">Reference proteome</keyword>
<evidence type="ECO:0000256" key="1">
    <source>
        <dbReference type="ARBA" id="ARBA00022543"/>
    </source>
</evidence>
<evidence type="ECO:0000256" key="4">
    <source>
        <dbReference type="ARBA" id="ARBA00023170"/>
    </source>
</evidence>
<name>A0A2U1LUQ3_ARTAN</name>
<dbReference type="Gene3D" id="3.30.450.20">
    <property type="entry name" value="PAS domain"/>
    <property type="match status" value="1"/>
</dbReference>
<feature type="domain" description="PAS" evidence="7">
    <location>
        <begin position="81"/>
        <end position="152"/>
    </location>
</feature>
<evidence type="ECO:0000313" key="9">
    <source>
        <dbReference type="Proteomes" id="UP000245207"/>
    </source>
</evidence>
<dbReference type="GO" id="GO:0009881">
    <property type="term" value="F:photoreceptor activity"/>
    <property type="evidence" value="ECO:0007669"/>
    <property type="project" value="UniProtKB-KW"/>
</dbReference>
<dbReference type="Pfam" id="PF00989">
    <property type="entry name" value="PAS"/>
    <property type="match status" value="1"/>
</dbReference>
<feature type="coiled-coil region" evidence="5">
    <location>
        <begin position="10"/>
        <end position="37"/>
    </location>
</feature>
<keyword evidence="4" id="KW-0675">Receptor</keyword>
<evidence type="ECO:0000259" key="7">
    <source>
        <dbReference type="PROSITE" id="PS50112"/>
    </source>
</evidence>
<proteinExistence type="predicted"/>
<keyword evidence="3" id="KW-0157">Chromophore</keyword>
<dbReference type="InterPro" id="IPR013767">
    <property type="entry name" value="PAS_fold"/>
</dbReference>
<reference evidence="8 9" key="1">
    <citation type="journal article" date="2018" name="Mol. Plant">
        <title>The genome of Artemisia annua provides insight into the evolution of Asteraceae family and artemisinin biosynthesis.</title>
        <authorList>
            <person name="Shen Q."/>
            <person name="Zhang L."/>
            <person name="Liao Z."/>
            <person name="Wang S."/>
            <person name="Yan T."/>
            <person name="Shi P."/>
            <person name="Liu M."/>
            <person name="Fu X."/>
            <person name="Pan Q."/>
            <person name="Wang Y."/>
            <person name="Lv Z."/>
            <person name="Lu X."/>
            <person name="Zhang F."/>
            <person name="Jiang W."/>
            <person name="Ma Y."/>
            <person name="Chen M."/>
            <person name="Hao X."/>
            <person name="Li L."/>
            <person name="Tang Y."/>
            <person name="Lv G."/>
            <person name="Zhou Y."/>
            <person name="Sun X."/>
            <person name="Brodelius P.E."/>
            <person name="Rose J.K.C."/>
            <person name="Tang K."/>
        </authorList>
    </citation>
    <scope>NUCLEOTIDE SEQUENCE [LARGE SCALE GENOMIC DNA]</scope>
    <source>
        <strain evidence="9">cv. Huhao1</strain>
        <tissue evidence="8">Leaf</tissue>
    </source>
</reference>
<protein>
    <submittedName>
        <fullName evidence="8">PAC motif-containing protein</fullName>
    </submittedName>
</protein>
<evidence type="ECO:0000256" key="3">
    <source>
        <dbReference type="ARBA" id="ARBA00022991"/>
    </source>
</evidence>
<dbReference type="SUPFAM" id="SSF55785">
    <property type="entry name" value="PYP-like sensor domain (PAS domain)"/>
    <property type="match status" value="1"/>
</dbReference>
<feature type="region of interest" description="Disordered" evidence="6">
    <location>
        <begin position="239"/>
        <end position="258"/>
    </location>
</feature>
<dbReference type="CDD" id="cd00130">
    <property type="entry name" value="PAS"/>
    <property type="match status" value="1"/>
</dbReference>
<dbReference type="AlphaFoldDB" id="A0A2U1LUQ3"/>
<dbReference type="GO" id="GO:0006355">
    <property type="term" value="P:regulation of DNA-templated transcription"/>
    <property type="evidence" value="ECO:0007669"/>
    <property type="project" value="InterPro"/>
</dbReference>
<comment type="caution">
    <text evidence="8">The sequence shown here is derived from an EMBL/GenBank/DDBJ whole genome shotgun (WGS) entry which is preliminary data.</text>
</comment>
<accession>A0A2U1LUQ3</accession>
<keyword evidence="1" id="KW-0600">Photoreceptor protein</keyword>
<dbReference type="STRING" id="35608.A0A2U1LUQ3"/>
<evidence type="ECO:0000256" key="6">
    <source>
        <dbReference type="SAM" id="MobiDB-lite"/>
    </source>
</evidence>
<dbReference type="InterPro" id="IPR035965">
    <property type="entry name" value="PAS-like_dom_sf"/>
</dbReference>
<evidence type="ECO:0000256" key="5">
    <source>
        <dbReference type="SAM" id="Coils"/>
    </source>
</evidence>
<dbReference type="PROSITE" id="PS50112">
    <property type="entry name" value="PAS"/>
    <property type="match status" value="1"/>
</dbReference>
<dbReference type="NCBIfam" id="TIGR00229">
    <property type="entry name" value="sensory_box"/>
    <property type="match status" value="1"/>
</dbReference>
<evidence type="ECO:0000256" key="2">
    <source>
        <dbReference type="ARBA" id="ARBA00022606"/>
    </source>
</evidence>
<dbReference type="OrthoDB" id="1689310at2759"/>
<dbReference type="InterPro" id="IPR000014">
    <property type="entry name" value="PAS"/>
</dbReference>
<gene>
    <name evidence="8" type="ORF">CTI12_AA451670</name>
</gene>
<keyword evidence="5" id="KW-0175">Coiled coil</keyword>
<dbReference type="SMART" id="SM00091">
    <property type="entry name" value="PAS"/>
    <property type="match status" value="1"/>
</dbReference>
<sequence length="326" mass="37016">MEESKKRPSAQELLRKIQEMEQREAHIKKEISKLKLSANISKHGHQTACSHQLTVGRSGAFQEVNRVTHVRVMGPLAKKLIETQYLNILHSVGHAIYVHNYKHGILFWNRAAENLYGYTAAEAYGKSIVDLVVEPKDAEMAEHLLERMAHGEHWSGAFPVTKKNGERFVGIFTGTPYHDEYSRQLGTIFVSSDSRPYRLYVDPQHGRDSQQPQQSSTASKLFNFVSKVKSKLNTGENYTVHDNCASNQSEGSTPREHIGPSPFEMIFPMDTEEHLFSGDKSENKCGVSKILYQKEEGWMVKKGISWPWKEQEAEVESTHAQLGNFS</sequence>